<reference evidence="1" key="3">
    <citation type="submission" date="2023-05" db="EMBL/GenBank/DDBJ databases">
        <authorList>
            <person name="Smith C.H."/>
        </authorList>
    </citation>
    <scope>NUCLEOTIDE SEQUENCE</scope>
    <source>
        <strain evidence="1">CHS0354</strain>
        <tissue evidence="1">Mantle</tissue>
    </source>
</reference>
<keyword evidence="2" id="KW-1185">Reference proteome</keyword>
<organism evidence="1 2">
    <name type="scientific">Potamilus streckersoni</name>
    <dbReference type="NCBI Taxonomy" id="2493646"/>
    <lineage>
        <taxon>Eukaryota</taxon>
        <taxon>Metazoa</taxon>
        <taxon>Spiralia</taxon>
        <taxon>Lophotrochozoa</taxon>
        <taxon>Mollusca</taxon>
        <taxon>Bivalvia</taxon>
        <taxon>Autobranchia</taxon>
        <taxon>Heteroconchia</taxon>
        <taxon>Palaeoheterodonta</taxon>
        <taxon>Unionida</taxon>
        <taxon>Unionoidea</taxon>
        <taxon>Unionidae</taxon>
        <taxon>Ambleminae</taxon>
        <taxon>Lampsilini</taxon>
        <taxon>Potamilus</taxon>
    </lineage>
</organism>
<protein>
    <submittedName>
        <fullName evidence="1">Uncharacterized protein</fullName>
    </submittedName>
</protein>
<reference evidence="1" key="2">
    <citation type="journal article" date="2021" name="Genome Biol. Evol.">
        <title>Developing a high-quality reference genome for a parasitic bivalve with doubly uniparental inheritance (Bivalvia: Unionida).</title>
        <authorList>
            <person name="Smith C.H."/>
        </authorList>
    </citation>
    <scope>NUCLEOTIDE SEQUENCE</scope>
    <source>
        <strain evidence="1">CHS0354</strain>
        <tissue evidence="1">Mantle</tissue>
    </source>
</reference>
<proteinExistence type="predicted"/>
<name>A0AAE0VKJ1_9BIVA</name>
<evidence type="ECO:0000313" key="2">
    <source>
        <dbReference type="Proteomes" id="UP001195483"/>
    </source>
</evidence>
<dbReference type="Proteomes" id="UP001195483">
    <property type="component" value="Unassembled WGS sequence"/>
</dbReference>
<comment type="caution">
    <text evidence="1">The sequence shown here is derived from an EMBL/GenBank/DDBJ whole genome shotgun (WGS) entry which is preliminary data.</text>
</comment>
<dbReference type="EMBL" id="JAEAOA010000769">
    <property type="protein sequence ID" value="KAK3580247.1"/>
    <property type="molecule type" value="Genomic_DNA"/>
</dbReference>
<accession>A0AAE0VKJ1</accession>
<reference evidence="1" key="1">
    <citation type="journal article" date="2021" name="Genome Biol. Evol.">
        <title>A High-Quality Reference Genome for a Parasitic Bivalve with Doubly Uniparental Inheritance (Bivalvia: Unionida).</title>
        <authorList>
            <person name="Smith C.H."/>
        </authorList>
    </citation>
    <scope>NUCLEOTIDE SEQUENCE</scope>
    <source>
        <strain evidence="1">CHS0354</strain>
    </source>
</reference>
<dbReference type="AlphaFoldDB" id="A0AAE0VKJ1"/>
<sequence>MRDQFVISTFEDDQNVLILSMLGKEVRTKKQTFTNRIRQLGCETERKIVSNNMTRKILFIYMKEDITNATGIETDIDEPTNIDYKTKLKKEENNI</sequence>
<gene>
    <name evidence="1" type="ORF">CHS0354_012774</name>
</gene>
<evidence type="ECO:0000313" key="1">
    <source>
        <dbReference type="EMBL" id="KAK3580247.1"/>
    </source>
</evidence>